<organism evidence="1 2">
    <name type="scientific">Spirosoma endophyticum</name>
    <dbReference type="NCBI Taxonomy" id="662367"/>
    <lineage>
        <taxon>Bacteria</taxon>
        <taxon>Pseudomonadati</taxon>
        <taxon>Bacteroidota</taxon>
        <taxon>Cytophagia</taxon>
        <taxon>Cytophagales</taxon>
        <taxon>Cytophagaceae</taxon>
        <taxon>Spirosoma</taxon>
    </lineage>
</organism>
<keyword evidence="2" id="KW-1185">Reference proteome</keyword>
<proteinExistence type="predicted"/>
<name>A0A1I2E4X9_9BACT</name>
<evidence type="ECO:0000313" key="2">
    <source>
        <dbReference type="Proteomes" id="UP000198598"/>
    </source>
</evidence>
<dbReference type="STRING" id="662367.SAMN05216167_12115"/>
<gene>
    <name evidence="1" type="ORF">SAMN05216167_12115</name>
</gene>
<dbReference type="RefSeq" id="WP_093833077.1">
    <property type="nucleotide sequence ID" value="NZ_FOLQ01000021.1"/>
</dbReference>
<protein>
    <submittedName>
        <fullName evidence="1">Uncharacterized protein</fullName>
    </submittedName>
</protein>
<dbReference type="Proteomes" id="UP000198598">
    <property type="component" value="Unassembled WGS sequence"/>
</dbReference>
<sequence>MAVYKTISVSEDTFKEFERMAESYALTNKGLVEVMLTYFKVSKADPRSPQADNPTDAIKALDKRLVSFIKEQEKKILLPMKEAIFDMAGTEGMARRSDLRIVNTNVKKVIIGLKLDK</sequence>
<dbReference type="NCBIfam" id="NF041200">
    <property type="entry name" value="mob_BfmA_Nterm"/>
    <property type="match status" value="1"/>
</dbReference>
<dbReference type="AlphaFoldDB" id="A0A1I2E4X9"/>
<dbReference type="InterPro" id="IPR048012">
    <property type="entry name" value="BfmA-like_N"/>
</dbReference>
<dbReference type="EMBL" id="FOLQ01000021">
    <property type="protein sequence ID" value="SFE87571.1"/>
    <property type="molecule type" value="Genomic_DNA"/>
</dbReference>
<reference evidence="1 2" key="1">
    <citation type="submission" date="2016-10" db="EMBL/GenBank/DDBJ databases">
        <authorList>
            <person name="de Groot N.N."/>
        </authorList>
    </citation>
    <scope>NUCLEOTIDE SEQUENCE [LARGE SCALE GENOMIC DNA]</scope>
    <source>
        <strain evidence="1 2">DSM 26130</strain>
    </source>
</reference>
<dbReference type="OrthoDB" id="883175at2"/>
<evidence type="ECO:0000313" key="1">
    <source>
        <dbReference type="EMBL" id="SFE87571.1"/>
    </source>
</evidence>
<accession>A0A1I2E4X9</accession>